<dbReference type="RefSeq" id="WP_055265556.1">
    <property type="nucleotide sequence ID" value="NZ_CABIXQ010000010.1"/>
</dbReference>
<dbReference type="OrthoDB" id="9949784at2"/>
<organism evidence="2 3">
    <name type="scientific">Clostridium disporicum</name>
    <dbReference type="NCBI Taxonomy" id="84024"/>
    <lineage>
        <taxon>Bacteria</taxon>
        <taxon>Bacillati</taxon>
        <taxon>Bacillota</taxon>
        <taxon>Clostridia</taxon>
        <taxon>Eubacteriales</taxon>
        <taxon>Clostridiaceae</taxon>
        <taxon>Clostridium</taxon>
    </lineage>
</organism>
<evidence type="ECO:0000256" key="1">
    <source>
        <dbReference type="SAM" id="Phobius"/>
    </source>
</evidence>
<accession>A0A174FI78</accession>
<sequence>MDFMYIQLVIFLTIILSAVIAGKKGALISFLVWAVETYIIFKVDSFSYLQLITLGLSFQIAIIIAIIRDLVAKQFKKKVNN</sequence>
<dbReference type="AlphaFoldDB" id="A0A174FI78"/>
<feature type="transmembrane region" description="Helical" evidence="1">
    <location>
        <begin position="45"/>
        <end position="67"/>
    </location>
</feature>
<evidence type="ECO:0000313" key="3">
    <source>
        <dbReference type="Proteomes" id="UP000095594"/>
    </source>
</evidence>
<dbReference type="Proteomes" id="UP000095594">
    <property type="component" value="Unassembled WGS sequence"/>
</dbReference>
<keyword evidence="1" id="KW-1133">Transmembrane helix</keyword>
<gene>
    <name evidence="2" type="ORF">ERS852471_01669</name>
</gene>
<dbReference type="EMBL" id="CYZX01000010">
    <property type="protein sequence ID" value="CUO49873.1"/>
    <property type="molecule type" value="Genomic_DNA"/>
</dbReference>
<keyword evidence="1" id="KW-0472">Membrane</keyword>
<keyword evidence="1" id="KW-0812">Transmembrane</keyword>
<evidence type="ECO:0000313" key="2">
    <source>
        <dbReference type="EMBL" id="CUO49873.1"/>
    </source>
</evidence>
<protein>
    <submittedName>
        <fullName evidence="2">Uncharacterized protein</fullName>
    </submittedName>
</protein>
<proteinExistence type="predicted"/>
<reference evidence="2 3" key="1">
    <citation type="submission" date="2015-09" db="EMBL/GenBank/DDBJ databases">
        <authorList>
            <consortium name="Pathogen Informatics"/>
        </authorList>
    </citation>
    <scope>NUCLEOTIDE SEQUENCE [LARGE SCALE GENOMIC DNA]</scope>
    <source>
        <strain evidence="2 3">2789STDY5834856</strain>
    </source>
</reference>
<name>A0A174FI78_9CLOT</name>